<dbReference type="InterPro" id="IPR003607">
    <property type="entry name" value="HD/PDEase_dom"/>
</dbReference>
<dbReference type="PROSITE" id="PS51831">
    <property type="entry name" value="HD"/>
    <property type="match status" value="1"/>
</dbReference>
<dbReference type="SUPFAM" id="SSF55781">
    <property type="entry name" value="GAF domain-like"/>
    <property type="match status" value="1"/>
</dbReference>
<feature type="transmembrane region" description="Helical" evidence="1">
    <location>
        <begin position="167"/>
        <end position="187"/>
    </location>
</feature>
<protein>
    <submittedName>
        <fullName evidence="5">Diguanylate cyclase</fullName>
    </submittedName>
</protein>
<reference evidence="5 6" key="1">
    <citation type="submission" date="2018-02" db="EMBL/GenBank/DDBJ databases">
        <title>Complete genome sequencing of Faecalibacterium prausnitzii strains isolated from the human gut.</title>
        <authorList>
            <person name="Fitzgerald B.C."/>
            <person name="Shkoporov A.N."/>
            <person name="Ross P.R."/>
            <person name="Hill C."/>
        </authorList>
    </citation>
    <scope>NUCLEOTIDE SEQUENCE [LARGE SCALE GENOMIC DNA]</scope>
    <source>
        <strain evidence="5 6">APC942/31-1</strain>
    </source>
</reference>
<dbReference type="PROSITE" id="PS50887">
    <property type="entry name" value="GGDEF"/>
    <property type="match status" value="1"/>
</dbReference>
<dbReference type="InterPro" id="IPR029016">
    <property type="entry name" value="GAF-like_dom_sf"/>
</dbReference>
<dbReference type="PANTHER" id="PTHR43155">
    <property type="entry name" value="CYCLIC DI-GMP PHOSPHODIESTERASE PA4108-RELATED"/>
    <property type="match status" value="1"/>
</dbReference>
<name>A0A367G184_9FIRM</name>
<evidence type="ECO:0000313" key="5">
    <source>
        <dbReference type="EMBL" id="RCH43669.1"/>
    </source>
</evidence>
<dbReference type="Gene3D" id="1.10.3210.10">
    <property type="entry name" value="Hypothetical protein af1432"/>
    <property type="match status" value="1"/>
</dbReference>
<dbReference type="PANTHER" id="PTHR43155:SF2">
    <property type="entry name" value="CYCLIC DI-GMP PHOSPHODIESTERASE PA4108"/>
    <property type="match status" value="1"/>
</dbReference>
<comment type="caution">
    <text evidence="5">The sequence shown here is derived from an EMBL/GenBank/DDBJ whole genome shotgun (WGS) entry which is preliminary data.</text>
</comment>
<dbReference type="SMART" id="SM00267">
    <property type="entry name" value="GGDEF"/>
    <property type="match status" value="1"/>
</dbReference>
<dbReference type="Gene3D" id="3.30.70.270">
    <property type="match status" value="1"/>
</dbReference>
<dbReference type="EMBL" id="PSQG01000012">
    <property type="protein sequence ID" value="RCH43669.1"/>
    <property type="molecule type" value="Genomic_DNA"/>
</dbReference>
<dbReference type="NCBIfam" id="TIGR00254">
    <property type="entry name" value="GGDEF"/>
    <property type="match status" value="1"/>
</dbReference>
<gene>
    <name evidence="5" type="ORF">C4886_09640</name>
</gene>
<sequence length="847" mass="96182">MESYISFSIISVFFYTFMILTLLAGKRSRIINSFMCVLGGMLCWTLGSFLMRMEAGPSYILWYYVSLAGILFLPYFYYVFISEFMGVRMGRKSKIPLLLMLLLFAINIPGGIILRWPDLIRKNGGAHFVYKITPWFLLFFVVAGITIIQIFITMYRGCRRHPGYRKQIEPILVGILIIFVGNLALAVPVFSGFPIDIVSGLINAVLMLYALTRRRLFQMRRLASDGVCFGVGVVLTVVLFINLSPYLMSYIRMLLPAASEYHVLIFSFVFLISAWLVTVLWKCLMNNVFIKKEIQQSQELKDFSQSVSRTLRVGEILRNTVNVLKETTNAGRIYICLRDKKSGEYQAVYSNRPLNDLTFSLKADNPVVTWLTRNEDCVVIRDFRSSTAYKSMWESEKHMFSELGIEYCAGLRQNDDLAGIIAISGDGHRNLNHNDLAMLSSVSSVASIAIKNARLYEAAWTEARTDELTGLLNRKYFYEILDEEYEKNKEGSLALILFNIDDFKLYNQLYGNQQGDVALRKVADIIQASVGEQGYVARHSAKEFAVLMPNYDIFSARNLAESIQKQILHMRNDSADYKLKILTVSVGISAAPYAARSAKELLDNADLAVYHVKRSGKNGIEIFDTMLKESLDEENAGKKSDHEHIYQSYESTIYALTAAIDTKDHYTFGHSNNVAYYATSLAKALNYTTEMVEIIRQAALLHDVGKIGIPEHILNKEGKLTDEEYEIMKGHVEASIGIIRHLPSLDYVIPAVIGHHERYDGNGYPRRIAGEDIPASARILCIADSFDAMTSKRCYKELMPVEKALRIIREEEGKQFDPDMAEVFIHIFREGKIHLAEPAELKREEKA</sequence>
<dbReference type="Pfam" id="PF00990">
    <property type="entry name" value="GGDEF"/>
    <property type="match status" value="1"/>
</dbReference>
<dbReference type="Proteomes" id="UP000253208">
    <property type="component" value="Unassembled WGS sequence"/>
</dbReference>
<proteinExistence type="predicted"/>
<dbReference type="InterPro" id="IPR031621">
    <property type="entry name" value="HisKA_7TM"/>
</dbReference>
<dbReference type="Pfam" id="PF16927">
    <property type="entry name" value="HisKA_7TM"/>
    <property type="match status" value="1"/>
</dbReference>
<dbReference type="InterPro" id="IPR000160">
    <property type="entry name" value="GGDEF_dom"/>
</dbReference>
<evidence type="ECO:0000256" key="1">
    <source>
        <dbReference type="SAM" id="Phobius"/>
    </source>
</evidence>
<dbReference type="AlphaFoldDB" id="A0A367G184"/>
<dbReference type="RefSeq" id="WP_114002197.1">
    <property type="nucleotide sequence ID" value="NZ_PSQG01000012.1"/>
</dbReference>
<evidence type="ECO:0000313" key="6">
    <source>
        <dbReference type="Proteomes" id="UP000253208"/>
    </source>
</evidence>
<dbReference type="CDD" id="cd01949">
    <property type="entry name" value="GGDEF"/>
    <property type="match status" value="1"/>
</dbReference>
<feature type="transmembrane region" description="Helical" evidence="1">
    <location>
        <begin position="97"/>
        <end position="116"/>
    </location>
</feature>
<keyword evidence="1" id="KW-0812">Transmembrane</keyword>
<dbReference type="PROSITE" id="PS51832">
    <property type="entry name" value="HD_GYP"/>
    <property type="match status" value="1"/>
</dbReference>
<accession>A0A367G184</accession>
<feature type="transmembrane region" description="Helical" evidence="1">
    <location>
        <begin position="223"/>
        <end position="243"/>
    </location>
</feature>
<evidence type="ECO:0000259" key="3">
    <source>
        <dbReference type="PROSITE" id="PS51831"/>
    </source>
</evidence>
<dbReference type="SUPFAM" id="SSF109604">
    <property type="entry name" value="HD-domain/PDEase-like"/>
    <property type="match status" value="1"/>
</dbReference>
<dbReference type="InterPro" id="IPR043128">
    <property type="entry name" value="Rev_trsase/Diguanyl_cyclase"/>
</dbReference>
<dbReference type="Gene3D" id="3.30.450.40">
    <property type="match status" value="1"/>
</dbReference>
<feature type="domain" description="HD" evidence="3">
    <location>
        <begin position="667"/>
        <end position="789"/>
    </location>
</feature>
<evidence type="ECO:0000259" key="2">
    <source>
        <dbReference type="PROSITE" id="PS50887"/>
    </source>
</evidence>
<keyword evidence="1" id="KW-1133">Transmembrane helix</keyword>
<dbReference type="InterPro" id="IPR037522">
    <property type="entry name" value="HD_GYP_dom"/>
</dbReference>
<feature type="domain" description="HD-GYP" evidence="4">
    <location>
        <begin position="645"/>
        <end position="840"/>
    </location>
</feature>
<dbReference type="CDD" id="cd00077">
    <property type="entry name" value="HDc"/>
    <property type="match status" value="1"/>
</dbReference>
<feature type="domain" description="GGDEF" evidence="2">
    <location>
        <begin position="491"/>
        <end position="625"/>
    </location>
</feature>
<feature type="transmembrane region" description="Helical" evidence="1">
    <location>
        <begin position="136"/>
        <end position="155"/>
    </location>
</feature>
<dbReference type="Pfam" id="PF13487">
    <property type="entry name" value="HD_5"/>
    <property type="match status" value="1"/>
</dbReference>
<organism evidence="5 6">
    <name type="scientific">Blautia obeum</name>
    <dbReference type="NCBI Taxonomy" id="40520"/>
    <lineage>
        <taxon>Bacteria</taxon>
        <taxon>Bacillati</taxon>
        <taxon>Bacillota</taxon>
        <taxon>Clostridia</taxon>
        <taxon>Lachnospirales</taxon>
        <taxon>Lachnospiraceae</taxon>
        <taxon>Blautia</taxon>
    </lineage>
</organism>
<keyword evidence="1" id="KW-0472">Membrane</keyword>
<feature type="transmembrane region" description="Helical" evidence="1">
    <location>
        <begin position="30"/>
        <end position="50"/>
    </location>
</feature>
<evidence type="ECO:0000259" key="4">
    <source>
        <dbReference type="PROSITE" id="PS51832"/>
    </source>
</evidence>
<dbReference type="NCBIfam" id="TIGR00277">
    <property type="entry name" value="HDIG"/>
    <property type="match status" value="1"/>
</dbReference>
<dbReference type="SMART" id="SM00065">
    <property type="entry name" value="GAF"/>
    <property type="match status" value="1"/>
</dbReference>
<dbReference type="SMART" id="SM00471">
    <property type="entry name" value="HDc"/>
    <property type="match status" value="1"/>
</dbReference>
<dbReference type="InterPro" id="IPR006675">
    <property type="entry name" value="HDIG_dom"/>
</dbReference>
<feature type="transmembrane region" description="Helical" evidence="1">
    <location>
        <begin position="6"/>
        <end position="23"/>
    </location>
</feature>
<feature type="transmembrane region" description="Helical" evidence="1">
    <location>
        <begin position="62"/>
        <end position="85"/>
    </location>
</feature>
<feature type="transmembrane region" description="Helical" evidence="1">
    <location>
        <begin position="263"/>
        <end position="284"/>
    </location>
</feature>
<dbReference type="InterPro" id="IPR029787">
    <property type="entry name" value="Nucleotide_cyclase"/>
</dbReference>
<dbReference type="SUPFAM" id="SSF55073">
    <property type="entry name" value="Nucleotide cyclase"/>
    <property type="match status" value="1"/>
</dbReference>
<dbReference type="InterPro" id="IPR006674">
    <property type="entry name" value="HD_domain"/>
</dbReference>
<dbReference type="InterPro" id="IPR003018">
    <property type="entry name" value="GAF"/>
</dbReference>
<dbReference type="Pfam" id="PF01590">
    <property type="entry name" value="GAF"/>
    <property type="match status" value="1"/>
</dbReference>
<feature type="transmembrane region" description="Helical" evidence="1">
    <location>
        <begin position="193"/>
        <end position="211"/>
    </location>
</feature>